<dbReference type="InterPro" id="IPR036465">
    <property type="entry name" value="vWFA_dom_sf"/>
</dbReference>
<feature type="active site" description="Schiff-base intermediate with DNA; for 5'-deoxyribose-5-phosphate lyase activity" evidence="17">
    <location>
        <position position="24"/>
    </location>
</feature>
<comment type="subcellular location">
    <subcellularLocation>
        <location evidence="1">Nucleus</location>
    </subcellularLocation>
</comment>
<dbReference type="GO" id="GO:0006310">
    <property type="term" value="P:DNA recombination"/>
    <property type="evidence" value="ECO:0007669"/>
    <property type="project" value="UniProtKB-KW"/>
</dbReference>
<reference evidence="20" key="1">
    <citation type="submission" date="2016-11" db="EMBL/GenBank/DDBJ databases">
        <title>Cupressaceae transcriptome phylogeny.</title>
        <authorList>
            <person name="Mao K."/>
            <person name="Ruhsam M."/>
        </authorList>
    </citation>
    <scope>NUCLEOTIDE SEQUENCE</scope>
</reference>
<dbReference type="InterPro" id="IPR006165">
    <property type="entry name" value="Ku70"/>
</dbReference>
<feature type="region of interest" description="Disordered" evidence="18">
    <location>
        <begin position="1"/>
        <end position="22"/>
    </location>
</feature>
<dbReference type="Gene3D" id="1.10.1600.10">
    <property type="match status" value="1"/>
</dbReference>
<dbReference type="Gene3D" id="2.40.290.10">
    <property type="match status" value="1"/>
</dbReference>
<dbReference type="PANTHER" id="PTHR12604">
    <property type="entry name" value="KU AUTOANTIGEN DNA HELICASE"/>
    <property type="match status" value="1"/>
</dbReference>
<evidence type="ECO:0000256" key="16">
    <source>
        <dbReference type="ARBA" id="ARBA00083456"/>
    </source>
</evidence>
<dbReference type="GO" id="GO:0042162">
    <property type="term" value="F:telomeric DNA binding"/>
    <property type="evidence" value="ECO:0007669"/>
    <property type="project" value="InterPro"/>
</dbReference>
<protein>
    <recommendedName>
        <fullName evidence="14">ATP-dependent DNA helicase 2 subunit KU70</fullName>
        <ecNumber evidence="3">3.6.4.12</ecNumber>
    </recommendedName>
    <alternativeName>
        <fullName evidence="16">ATP-dependent DNA helicase 2 subunit 1</fullName>
    </alternativeName>
    <alternativeName>
        <fullName evidence="15">ATP-dependent DNA helicase II 70 kDa subunit</fullName>
    </alternativeName>
</protein>
<dbReference type="InterPro" id="IPR047087">
    <property type="entry name" value="KU70_core_dom"/>
</dbReference>
<evidence type="ECO:0000256" key="17">
    <source>
        <dbReference type="PIRSR" id="PIRSR003033-1"/>
    </source>
</evidence>
<evidence type="ECO:0000256" key="6">
    <source>
        <dbReference type="ARBA" id="ARBA00022801"/>
    </source>
</evidence>
<dbReference type="GO" id="GO:0005524">
    <property type="term" value="F:ATP binding"/>
    <property type="evidence" value="ECO:0007669"/>
    <property type="project" value="UniProtKB-KW"/>
</dbReference>
<dbReference type="InterPro" id="IPR005161">
    <property type="entry name" value="Ku_N"/>
</dbReference>
<evidence type="ECO:0000256" key="11">
    <source>
        <dbReference type="ARBA" id="ARBA00023204"/>
    </source>
</evidence>
<dbReference type="InterPro" id="IPR005160">
    <property type="entry name" value="Ku_C"/>
</dbReference>
<dbReference type="FunFam" id="2.40.290.10:FF:000001">
    <property type="entry name" value="X-ray repair cross complementing 6"/>
    <property type="match status" value="1"/>
</dbReference>
<dbReference type="GO" id="GO:0003684">
    <property type="term" value="F:damaged DNA binding"/>
    <property type="evidence" value="ECO:0007669"/>
    <property type="project" value="InterPro"/>
</dbReference>
<keyword evidence="6" id="KW-0378">Hydrolase</keyword>
<dbReference type="CDD" id="cd01458">
    <property type="entry name" value="vWA_ku"/>
    <property type="match status" value="1"/>
</dbReference>
<dbReference type="InterPro" id="IPR036361">
    <property type="entry name" value="SAP_dom_sf"/>
</dbReference>
<comment type="catalytic activity">
    <reaction evidence="13">
        <text>ATP + H2O = ADP + phosphate + H(+)</text>
        <dbReference type="Rhea" id="RHEA:13065"/>
        <dbReference type="ChEBI" id="CHEBI:15377"/>
        <dbReference type="ChEBI" id="CHEBI:15378"/>
        <dbReference type="ChEBI" id="CHEBI:30616"/>
        <dbReference type="ChEBI" id="CHEBI:43474"/>
        <dbReference type="ChEBI" id="CHEBI:456216"/>
        <dbReference type="EC" id="3.6.4.12"/>
    </reaction>
</comment>
<dbReference type="NCBIfam" id="TIGR00578">
    <property type="entry name" value="ku70"/>
    <property type="match status" value="1"/>
</dbReference>
<evidence type="ECO:0000259" key="19">
    <source>
        <dbReference type="PROSITE" id="PS50800"/>
    </source>
</evidence>
<dbReference type="SMART" id="SM00513">
    <property type="entry name" value="SAP"/>
    <property type="match status" value="1"/>
</dbReference>
<dbReference type="PROSITE" id="PS50800">
    <property type="entry name" value="SAP"/>
    <property type="match status" value="1"/>
</dbReference>
<dbReference type="GO" id="GO:0000723">
    <property type="term" value="P:telomere maintenance"/>
    <property type="evidence" value="ECO:0007669"/>
    <property type="project" value="InterPro"/>
</dbReference>
<keyword evidence="11" id="KW-0234">DNA repair</keyword>
<dbReference type="InterPro" id="IPR003034">
    <property type="entry name" value="SAP_dom"/>
</dbReference>
<keyword evidence="7" id="KW-0347">Helicase</keyword>
<evidence type="ECO:0000256" key="4">
    <source>
        <dbReference type="ARBA" id="ARBA00022741"/>
    </source>
</evidence>
<dbReference type="CDD" id="cd00788">
    <property type="entry name" value="KU70"/>
    <property type="match status" value="1"/>
</dbReference>
<keyword evidence="8" id="KW-0067">ATP-binding</keyword>
<evidence type="ECO:0000256" key="8">
    <source>
        <dbReference type="ARBA" id="ARBA00022840"/>
    </source>
</evidence>
<organism evidence="20">
    <name type="scientific">Microbiota decussata</name>
    <dbReference type="NCBI Taxonomy" id="13614"/>
    <lineage>
        <taxon>Eukaryota</taxon>
        <taxon>Viridiplantae</taxon>
        <taxon>Streptophyta</taxon>
        <taxon>Embryophyta</taxon>
        <taxon>Tracheophyta</taxon>
        <taxon>Spermatophyta</taxon>
        <taxon>Pinopsida</taxon>
        <taxon>Pinidae</taxon>
        <taxon>Conifers II</taxon>
        <taxon>Cupressales</taxon>
        <taxon>Cupressaceae</taxon>
        <taxon>Microbiota</taxon>
    </lineage>
</organism>
<dbReference type="Gene3D" id="4.10.970.10">
    <property type="entry name" value="Ku70, bridge and pillars"/>
    <property type="match status" value="1"/>
</dbReference>
<dbReference type="PANTHER" id="PTHR12604:SF2">
    <property type="entry name" value="X-RAY REPAIR CROSS-COMPLEMENTING PROTEIN 6"/>
    <property type="match status" value="1"/>
</dbReference>
<feature type="compositionally biased region" description="Acidic residues" evidence="18">
    <location>
        <begin position="1"/>
        <end position="17"/>
    </location>
</feature>
<keyword evidence="5" id="KW-0227">DNA damage</keyword>
<dbReference type="GO" id="GO:0003690">
    <property type="term" value="F:double-stranded DNA binding"/>
    <property type="evidence" value="ECO:0007669"/>
    <property type="project" value="TreeGrafter"/>
</dbReference>
<evidence type="ECO:0000256" key="3">
    <source>
        <dbReference type="ARBA" id="ARBA00012551"/>
    </source>
</evidence>
<evidence type="ECO:0000256" key="9">
    <source>
        <dbReference type="ARBA" id="ARBA00023125"/>
    </source>
</evidence>
<dbReference type="SUPFAM" id="SSF68906">
    <property type="entry name" value="SAP domain"/>
    <property type="match status" value="1"/>
</dbReference>
<dbReference type="InterPro" id="IPR027388">
    <property type="entry name" value="Ku70_bridge/pillars_dom_sf"/>
</dbReference>
<dbReference type="SMART" id="SM00559">
    <property type="entry name" value="Ku78"/>
    <property type="match status" value="1"/>
</dbReference>
<keyword evidence="9" id="KW-0238">DNA-binding</keyword>
<dbReference type="SUPFAM" id="SSF100939">
    <property type="entry name" value="SPOC domain-like"/>
    <property type="match status" value="1"/>
</dbReference>
<dbReference type="InterPro" id="IPR006164">
    <property type="entry name" value="DNA_bd_Ku70/Ku80"/>
</dbReference>
<keyword evidence="10" id="KW-0233">DNA recombination</keyword>
<dbReference type="GO" id="GO:0006303">
    <property type="term" value="P:double-strand break repair via nonhomologous end joining"/>
    <property type="evidence" value="ECO:0007669"/>
    <property type="project" value="InterPro"/>
</dbReference>
<evidence type="ECO:0000256" key="18">
    <source>
        <dbReference type="SAM" id="MobiDB-lite"/>
    </source>
</evidence>
<evidence type="ECO:0000256" key="7">
    <source>
        <dbReference type="ARBA" id="ARBA00022806"/>
    </source>
</evidence>
<sequence>MDLQSDDLFPDEDDEDNSNYSQDKEAGKEFVVYMIDAGPDMFLQIKEEDDVKKPTHFSTVVNCILESLKTRIINSDYDEVAICFFNTREKRNLQESEGVYVFNVREGEDLDRPTARLIKDFSHIEDTFEKEIGSQSGIVPGSRENPLYSSLWVAQGLLRKGSTRNVDKRILLFTNNDDPFGNADPRVKADMRRTTIQRAKDAQDLGISIELFPLSRSGEEFNVSIFYADMLELENDESSEFMPMVAEKFEDLTNQLRKRIYKKRVVRKITLMVADDLSIGLHTYALIRPAQTRKITWLDSVTNKPLKLERSYICADTGALVTEPLARFQTYQNEKVKFSIDELSEIRKVTSVPLRLLGFKPLHCLKDYHNLRPATFLYPSDEEISGSICAFIALYRAMLRFQKYGVAFYGNTQSPQLVALLPQEEVTNSSGQIDPPGLHMIYLPYSDDIRRIEKLHMSMDGPVPQASKEQIDKATAMIKKLELREFSVYQISNPALQRHYAILQALALDENEDLPETKDETMPDEESMRRPGIANAVEEFKDVVYGSNYCFEVNTKTKGDEASKKRKALTQVAETEVGKYNWKELAETQKLKNLTVVELKYYLTAHNLPLTGKKEVLINRILTHLGL</sequence>
<dbReference type="Gene3D" id="3.40.50.410">
    <property type="entry name" value="von Willebrand factor, type A domain"/>
    <property type="match status" value="1"/>
</dbReference>
<dbReference type="GO" id="GO:0003678">
    <property type="term" value="F:DNA helicase activity"/>
    <property type="evidence" value="ECO:0007669"/>
    <property type="project" value="UniProtKB-EC"/>
</dbReference>
<evidence type="ECO:0000313" key="20">
    <source>
        <dbReference type="EMBL" id="ATA62890.1"/>
    </source>
</evidence>
<evidence type="ECO:0000256" key="12">
    <source>
        <dbReference type="ARBA" id="ARBA00023242"/>
    </source>
</evidence>
<evidence type="ECO:0000256" key="1">
    <source>
        <dbReference type="ARBA" id="ARBA00004123"/>
    </source>
</evidence>
<dbReference type="FunFam" id="3.40.50.410:FF:000068">
    <property type="entry name" value="ATP-dependent DNA helicase 2 subunit KU70"/>
    <property type="match status" value="1"/>
</dbReference>
<proteinExistence type="evidence at transcript level"/>
<name>A0A3Q8BHJ8_9CONI</name>
<evidence type="ECO:0000256" key="15">
    <source>
        <dbReference type="ARBA" id="ARBA00079373"/>
    </source>
</evidence>
<dbReference type="AlphaFoldDB" id="A0A3Q8BHJ8"/>
<keyword evidence="4" id="KW-0547">Nucleotide-binding</keyword>
<dbReference type="SUPFAM" id="SSF53300">
    <property type="entry name" value="vWA-like"/>
    <property type="match status" value="1"/>
</dbReference>
<dbReference type="Gene3D" id="1.10.720.30">
    <property type="entry name" value="SAP domain"/>
    <property type="match status" value="1"/>
</dbReference>
<dbReference type="EMBL" id="KY214372">
    <property type="protein sequence ID" value="ATA62890.1"/>
    <property type="molecule type" value="mRNA"/>
</dbReference>
<evidence type="ECO:0000256" key="14">
    <source>
        <dbReference type="ARBA" id="ARBA00069032"/>
    </source>
</evidence>
<dbReference type="EC" id="3.6.4.12" evidence="3"/>
<dbReference type="Pfam" id="PF02037">
    <property type="entry name" value="SAP"/>
    <property type="match status" value="1"/>
</dbReference>
<dbReference type="Pfam" id="PF03730">
    <property type="entry name" value="Ku_C"/>
    <property type="match status" value="1"/>
</dbReference>
<dbReference type="GO" id="GO:0043564">
    <property type="term" value="C:Ku70:Ku80 complex"/>
    <property type="evidence" value="ECO:0007669"/>
    <property type="project" value="InterPro"/>
</dbReference>
<feature type="domain" description="SAP" evidence="19">
    <location>
        <begin position="591"/>
        <end position="625"/>
    </location>
</feature>
<dbReference type="FunFam" id="1.10.1600.10:FF:000003">
    <property type="entry name" value="ATP-dependent DNA helicase 2 subunit KU70"/>
    <property type="match status" value="1"/>
</dbReference>
<evidence type="ECO:0000256" key="10">
    <source>
        <dbReference type="ARBA" id="ARBA00023172"/>
    </source>
</evidence>
<dbReference type="GO" id="GO:0016787">
    <property type="term" value="F:hydrolase activity"/>
    <property type="evidence" value="ECO:0007669"/>
    <property type="project" value="UniProtKB-KW"/>
</dbReference>
<dbReference type="FunFam" id="1.10.720.30:FF:000021">
    <property type="entry name" value="ATP-dependent DNA helicase 2 subunit KU70"/>
    <property type="match status" value="1"/>
</dbReference>
<keyword evidence="12" id="KW-0539">Nucleus</keyword>
<dbReference type="InterPro" id="IPR016194">
    <property type="entry name" value="SPOC-like_C_dom_sf"/>
</dbReference>
<dbReference type="Pfam" id="PF03731">
    <property type="entry name" value="Ku_N"/>
    <property type="match status" value="1"/>
</dbReference>
<evidence type="ECO:0000256" key="5">
    <source>
        <dbReference type="ARBA" id="ARBA00022763"/>
    </source>
</evidence>
<evidence type="ECO:0000256" key="2">
    <source>
        <dbReference type="ARBA" id="ARBA00005240"/>
    </source>
</evidence>
<comment type="similarity">
    <text evidence="2">Belongs to the ku70 family.</text>
</comment>
<dbReference type="Pfam" id="PF02735">
    <property type="entry name" value="Ku"/>
    <property type="match status" value="1"/>
</dbReference>
<accession>A0A3Q8BHJ8</accession>
<evidence type="ECO:0000256" key="13">
    <source>
        <dbReference type="ARBA" id="ARBA00047995"/>
    </source>
</evidence>
<dbReference type="PIRSF" id="PIRSF003033">
    <property type="entry name" value="Ku70"/>
    <property type="match status" value="1"/>
</dbReference>